<comment type="subcellular location">
    <subcellularLocation>
        <location evidence="1">Nucleus</location>
    </subcellularLocation>
</comment>
<comment type="caution">
    <text evidence="9">The sequence shown here is derived from an EMBL/GenBank/DDBJ whole genome shotgun (WGS) entry which is preliminary data.</text>
</comment>
<dbReference type="InterPro" id="IPR022085">
    <property type="entry name" value="OpdG"/>
</dbReference>
<evidence type="ECO:0000256" key="5">
    <source>
        <dbReference type="ARBA" id="ARBA00023163"/>
    </source>
</evidence>
<keyword evidence="5" id="KW-0804">Transcription</keyword>
<evidence type="ECO:0000313" key="10">
    <source>
        <dbReference type="Proteomes" id="UP001197093"/>
    </source>
</evidence>
<feature type="chain" id="PRO_5042195272" description="Xylanolytic transcriptional activator regulatory domain-containing protein" evidence="7">
    <location>
        <begin position="17"/>
        <end position="466"/>
    </location>
</feature>
<keyword evidence="10" id="KW-1185">Reference proteome</keyword>
<evidence type="ECO:0000256" key="3">
    <source>
        <dbReference type="ARBA" id="ARBA00023015"/>
    </source>
</evidence>
<dbReference type="AlphaFoldDB" id="A0AAD4I0T6"/>
<keyword evidence="6" id="KW-0539">Nucleus</keyword>
<dbReference type="InterPro" id="IPR050815">
    <property type="entry name" value="TF_fung"/>
</dbReference>
<proteinExistence type="predicted"/>
<evidence type="ECO:0000256" key="4">
    <source>
        <dbReference type="ARBA" id="ARBA00023125"/>
    </source>
</evidence>
<dbReference type="EMBL" id="JAHCVI010000003">
    <property type="protein sequence ID" value="KAG7288318.1"/>
    <property type="molecule type" value="Genomic_DNA"/>
</dbReference>
<dbReference type="PANTHER" id="PTHR47338">
    <property type="entry name" value="ZN(II)2CYS6 TRANSCRIPTION FACTOR (EUROFUNG)-RELATED"/>
    <property type="match status" value="1"/>
</dbReference>
<dbReference type="GO" id="GO:0008270">
    <property type="term" value="F:zinc ion binding"/>
    <property type="evidence" value="ECO:0007669"/>
    <property type="project" value="InterPro"/>
</dbReference>
<accession>A0AAD4I0T6</accession>
<keyword evidence="2" id="KW-0479">Metal-binding</keyword>
<dbReference type="Pfam" id="PF04082">
    <property type="entry name" value="Fungal_trans"/>
    <property type="match status" value="1"/>
</dbReference>
<keyword evidence="3" id="KW-0805">Transcription regulation</keyword>
<evidence type="ECO:0000256" key="6">
    <source>
        <dbReference type="ARBA" id="ARBA00023242"/>
    </source>
</evidence>
<dbReference type="GO" id="GO:0005634">
    <property type="term" value="C:nucleus"/>
    <property type="evidence" value="ECO:0007669"/>
    <property type="project" value="UniProtKB-SubCell"/>
</dbReference>
<dbReference type="CDD" id="cd12148">
    <property type="entry name" value="fungal_TF_MHR"/>
    <property type="match status" value="1"/>
</dbReference>
<evidence type="ECO:0000256" key="2">
    <source>
        <dbReference type="ARBA" id="ARBA00022723"/>
    </source>
</evidence>
<evidence type="ECO:0000256" key="7">
    <source>
        <dbReference type="SAM" id="SignalP"/>
    </source>
</evidence>
<reference evidence="9" key="1">
    <citation type="submission" date="2023-02" db="EMBL/GenBank/DDBJ databases">
        <authorList>
            <person name="Palmer J.M."/>
        </authorList>
    </citation>
    <scope>NUCLEOTIDE SEQUENCE</scope>
    <source>
        <strain evidence="9">FW57</strain>
    </source>
</reference>
<keyword evidence="4" id="KW-0238">DNA-binding</keyword>
<organism evidence="9 10">
    <name type="scientific">Staphylotrichum longicolle</name>
    <dbReference type="NCBI Taxonomy" id="669026"/>
    <lineage>
        <taxon>Eukaryota</taxon>
        <taxon>Fungi</taxon>
        <taxon>Dikarya</taxon>
        <taxon>Ascomycota</taxon>
        <taxon>Pezizomycotina</taxon>
        <taxon>Sordariomycetes</taxon>
        <taxon>Sordariomycetidae</taxon>
        <taxon>Sordariales</taxon>
        <taxon>Chaetomiaceae</taxon>
        <taxon>Staphylotrichum</taxon>
    </lineage>
</organism>
<dbReference type="PANTHER" id="PTHR47338:SF3">
    <property type="entry name" value="C6 FINGER DOMAIN TRANSCRIPTION FACTOR DBAA-RELATED"/>
    <property type="match status" value="1"/>
</dbReference>
<dbReference type="GO" id="GO:0003677">
    <property type="term" value="F:DNA binding"/>
    <property type="evidence" value="ECO:0007669"/>
    <property type="project" value="UniProtKB-KW"/>
</dbReference>
<feature type="signal peptide" evidence="7">
    <location>
        <begin position="1"/>
        <end position="16"/>
    </location>
</feature>
<evidence type="ECO:0000256" key="1">
    <source>
        <dbReference type="ARBA" id="ARBA00004123"/>
    </source>
</evidence>
<protein>
    <recommendedName>
        <fullName evidence="8">Xylanolytic transcriptional activator regulatory domain-containing protein</fullName>
    </recommendedName>
</protein>
<sequence>MLCLQYAMWTLAMALSSQFESSRELLYTETRQMLEALDLVDDDVQPVRIEQVQAWLLIAFYELARASYRRASISAGRAFRLVQLAQLHDIDTPGSMNADGDEVAQEERRRTFWVAYCLDRLICMRSRGPLTLTEEMLAMTATETNAGDTNAENRPAWLQLLDDNLARFLETNAEVDFDHHLAGAIKKYLLCEDADAAVKFARLFDDMYAAVYEPKFNGYNRTKKGWTGYLIAFYDNLLHTAVAMRYDDPLQDKVIQLLVELRKLRPHAVKIFVVTTRVRMSEPIEPPHRDAYAMDSPEEARDFKDDVARWVDAYAFHARCTAAGLNEGHKHRFTSAGEVIAIGLQPGYPASLPSKMDCHIMAAAQYILLAGDVIYDECVRNRRSPPRQFSWKGFDDGNGPVVWKQWGDRLAEIAAALEGRAELDFEACEENVTVLKDMVVRARDKMVALEPELFAQPGPGPESGPN</sequence>
<evidence type="ECO:0000313" key="9">
    <source>
        <dbReference type="EMBL" id="KAG7288318.1"/>
    </source>
</evidence>
<dbReference type="InterPro" id="IPR007219">
    <property type="entry name" value="XnlR_reg_dom"/>
</dbReference>
<dbReference type="Pfam" id="PF12311">
    <property type="entry name" value="DUF3632"/>
    <property type="match status" value="1"/>
</dbReference>
<dbReference type="GO" id="GO:0000981">
    <property type="term" value="F:DNA-binding transcription factor activity, RNA polymerase II-specific"/>
    <property type="evidence" value="ECO:0007669"/>
    <property type="project" value="InterPro"/>
</dbReference>
<feature type="domain" description="Xylanolytic transcriptional activator regulatory" evidence="8">
    <location>
        <begin position="5"/>
        <end position="157"/>
    </location>
</feature>
<evidence type="ECO:0000259" key="8">
    <source>
        <dbReference type="Pfam" id="PF04082"/>
    </source>
</evidence>
<keyword evidence="7" id="KW-0732">Signal</keyword>
<name>A0AAD4I0T6_9PEZI</name>
<dbReference type="Proteomes" id="UP001197093">
    <property type="component" value="Unassembled WGS sequence"/>
</dbReference>
<dbReference type="GO" id="GO:0006351">
    <property type="term" value="P:DNA-templated transcription"/>
    <property type="evidence" value="ECO:0007669"/>
    <property type="project" value="InterPro"/>
</dbReference>
<gene>
    <name evidence="9" type="ORF">NEMBOFW57_007849</name>
</gene>